<dbReference type="Pfam" id="PF18913">
    <property type="entry name" value="FBPase_C"/>
    <property type="match status" value="1"/>
</dbReference>
<dbReference type="GO" id="GO:0000287">
    <property type="term" value="F:magnesium ion binding"/>
    <property type="evidence" value="ECO:0007669"/>
    <property type="project" value="UniProtKB-UniRule"/>
</dbReference>
<sequence length="349" mass="38381">MAFKTLGQFIIEKQADFPYAKGELSRLLRDIGIAAKVINREVNKAGLADILGESGVQNIQGEVQKKLDVYADEQFIEALSRGGECCYIASEEHEDGIDLSVNLGCRHGKYIVCVDPLDGSSNIDLNVSVGSIFSIYRRTKQDGCEISMEEVLQSGDKQVAAGYIIYGSSTMLVYTTGKGVNGFTLDPSIGEFCLSHPDMKIPASGNIYAVNEGNYLKFPQYIKDYIKYCQVEDPASNRPYTSRYIGSMVADLHRTLITGGIFLYPETSQYPQGKLRLLYECNPLAFIVEQAGGKSLSGRESTLNIQPTQLHQRTSIVIGSVQMVQTVQAFMDGLYETSESRGNTLTFSG</sequence>
<comment type="caution">
    <text evidence="16">The sequence shown here is derived from an EMBL/GenBank/DDBJ whole genome shotgun (WGS) entry which is preliminary data.</text>
</comment>
<evidence type="ECO:0000313" key="16">
    <source>
        <dbReference type="EMBL" id="TDS12884.1"/>
    </source>
</evidence>
<dbReference type="InterPro" id="IPR020548">
    <property type="entry name" value="Fructose_bisphosphatase_AS"/>
</dbReference>
<dbReference type="Gene3D" id="3.40.190.80">
    <property type="match status" value="1"/>
</dbReference>
<comment type="subunit">
    <text evidence="12">Homotetramer.</text>
</comment>
<feature type="binding site" evidence="12">
    <location>
        <position position="115"/>
    </location>
    <ligand>
        <name>Mg(2+)</name>
        <dbReference type="ChEBI" id="CHEBI:18420"/>
        <label>1</label>
    </ligand>
</feature>
<feature type="binding site" evidence="12">
    <location>
        <position position="118"/>
    </location>
    <ligand>
        <name>Mg(2+)</name>
        <dbReference type="ChEBI" id="CHEBI:18420"/>
        <label>2</label>
    </ligand>
</feature>
<feature type="binding site" evidence="12">
    <location>
        <position position="115"/>
    </location>
    <ligand>
        <name>Mg(2+)</name>
        <dbReference type="ChEBI" id="CHEBI:18420"/>
        <label>2</label>
    </ligand>
</feature>
<comment type="pathway">
    <text evidence="2">Carbohydrate biosynthesis; Calvin cycle.</text>
</comment>
<name>A0A4R7D084_9SPHI</name>
<dbReference type="PROSITE" id="PS00124">
    <property type="entry name" value="FBPASE"/>
    <property type="match status" value="1"/>
</dbReference>
<keyword evidence="6 12" id="KW-0479">Metal-binding</keyword>
<evidence type="ECO:0000256" key="8">
    <source>
        <dbReference type="ARBA" id="ARBA00022842"/>
    </source>
</evidence>
<feature type="binding site" evidence="12">
    <location>
        <begin position="118"/>
        <end position="121"/>
    </location>
    <ligand>
        <name>substrate</name>
    </ligand>
</feature>
<dbReference type="EMBL" id="SNZV01000005">
    <property type="protein sequence ID" value="TDS12884.1"/>
    <property type="molecule type" value="Genomic_DNA"/>
</dbReference>
<evidence type="ECO:0000256" key="3">
    <source>
        <dbReference type="ARBA" id="ARBA00010941"/>
    </source>
</evidence>
<dbReference type="AlphaFoldDB" id="A0A4R7D084"/>
<dbReference type="Gene3D" id="3.30.540.10">
    <property type="entry name" value="Fructose-1,6-Bisphosphatase, subunit A, domain 1"/>
    <property type="match status" value="1"/>
</dbReference>
<dbReference type="OrthoDB" id="9806756at2"/>
<feature type="binding site" evidence="12">
    <location>
        <position position="280"/>
    </location>
    <ligand>
        <name>Mg(2+)</name>
        <dbReference type="ChEBI" id="CHEBI:18420"/>
        <label>2</label>
    </ligand>
</feature>
<evidence type="ECO:0000256" key="7">
    <source>
        <dbReference type="ARBA" id="ARBA00022801"/>
    </source>
</evidence>
<dbReference type="GO" id="GO:0005986">
    <property type="term" value="P:sucrose biosynthetic process"/>
    <property type="evidence" value="ECO:0007669"/>
    <property type="project" value="TreeGrafter"/>
</dbReference>
<dbReference type="PANTHER" id="PTHR11556">
    <property type="entry name" value="FRUCTOSE-1,6-BISPHOSPHATASE-RELATED"/>
    <property type="match status" value="1"/>
</dbReference>
<feature type="binding site" evidence="12">
    <location>
        <position position="117"/>
    </location>
    <ligand>
        <name>Mg(2+)</name>
        <dbReference type="ChEBI" id="CHEBI:18420"/>
        <label>1</label>
    </ligand>
</feature>
<dbReference type="NCBIfam" id="NF006778">
    <property type="entry name" value="PRK09293.1-1"/>
    <property type="match status" value="1"/>
</dbReference>
<reference evidence="16 17" key="1">
    <citation type="submission" date="2019-03" db="EMBL/GenBank/DDBJ databases">
        <title>Genomic Encyclopedia of Type Strains, Phase III (KMG-III): the genomes of soil and plant-associated and newly described type strains.</title>
        <authorList>
            <person name="Whitman W."/>
        </authorList>
    </citation>
    <scope>NUCLEOTIDE SEQUENCE [LARGE SCALE GENOMIC DNA]</scope>
    <source>
        <strain evidence="16 17">CGMCC 1.12801</strain>
    </source>
</reference>
<dbReference type="GO" id="GO:0006000">
    <property type="term" value="P:fructose metabolic process"/>
    <property type="evidence" value="ECO:0007669"/>
    <property type="project" value="TreeGrafter"/>
</dbReference>
<dbReference type="SUPFAM" id="SSF56655">
    <property type="entry name" value="Carbohydrate phosphatase"/>
    <property type="match status" value="1"/>
</dbReference>
<evidence type="ECO:0000256" key="10">
    <source>
        <dbReference type="ARBA" id="ARBA00072069"/>
    </source>
</evidence>
<evidence type="ECO:0000256" key="2">
    <source>
        <dbReference type="ARBA" id="ARBA00005215"/>
    </source>
</evidence>
<evidence type="ECO:0000256" key="13">
    <source>
        <dbReference type="RuleBase" id="RU000508"/>
    </source>
</evidence>
<dbReference type="Pfam" id="PF00316">
    <property type="entry name" value="FBPase"/>
    <property type="match status" value="1"/>
</dbReference>
<dbReference type="GO" id="GO:0042132">
    <property type="term" value="F:fructose 1,6-bisphosphate 1-phosphatase activity"/>
    <property type="evidence" value="ECO:0007669"/>
    <property type="project" value="UniProtKB-UniRule"/>
</dbReference>
<evidence type="ECO:0000313" key="17">
    <source>
        <dbReference type="Proteomes" id="UP000294752"/>
    </source>
</evidence>
<proteinExistence type="inferred from homology"/>
<evidence type="ECO:0000256" key="5">
    <source>
        <dbReference type="ARBA" id="ARBA00022490"/>
    </source>
</evidence>
<dbReference type="PRINTS" id="PR00115">
    <property type="entry name" value="F16BPHPHTASE"/>
</dbReference>
<dbReference type="GO" id="GO:0030388">
    <property type="term" value="P:fructose 1,6-bisphosphate metabolic process"/>
    <property type="evidence" value="ECO:0007669"/>
    <property type="project" value="TreeGrafter"/>
</dbReference>
<comment type="similarity">
    <text evidence="3 12 13">Belongs to the FBPase class 1 family.</text>
</comment>
<dbReference type="EC" id="3.1.3.11" evidence="4 12"/>
<dbReference type="RefSeq" id="WP_133640409.1">
    <property type="nucleotide sequence ID" value="NZ_SNZV01000005.1"/>
</dbReference>
<dbReference type="FunFam" id="3.30.540.10:FF:000002">
    <property type="entry name" value="Fructose-1,6-bisphosphatase class 1"/>
    <property type="match status" value="1"/>
</dbReference>
<dbReference type="FunFam" id="3.40.190.80:FF:000001">
    <property type="entry name" value="Fructose-1,6-bisphosphatase class 1"/>
    <property type="match status" value="1"/>
</dbReference>
<feature type="binding site" evidence="12">
    <location>
        <position position="91"/>
    </location>
    <ligand>
        <name>Mg(2+)</name>
        <dbReference type="ChEBI" id="CHEBI:18420"/>
        <label>1</label>
    </ligand>
</feature>
<comment type="cofactor">
    <cofactor evidence="12">
        <name>Mg(2+)</name>
        <dbReference type="ChEBI" id="CHEBI:18420"/>
    </cofactor>
    <text evidence="12">Binds 2 magnesium ions per subunit.</text>
</comment>
<dbReference type="GO" id="GO:0006094">
    <property type="term" value="P:gluconeogenesis"/>
    <property type="evidence" value="ECO:0007669"/>
    <property type="project" value="UniProtKB-UniRule"/>
</dbReference>
<keyword evidence="7 12" id="KW-0378">Hydrolase</keyword>
<dbReference type="InterPro" id="IPR044015">
    <property type="entry name" value="FBPase_C_dom"/>
</dbReference>
<evidence type="ECO:0000256" key="9">
    <source>
        <dbReference type="ARBA" id="ARBA00023277"/>
    </source>
</evidence>
<evidence type="ECO:0000256" key="6">
    <source>
        <dbReference type="ARBA" id="ARBA00022723"/>
    </source>
</evidence>
<dbReference type="GO" id="GO:0005829">
    <property type="term" value="C:cytosol"/>
    <property type="evidence" value="ECO:0007669"/>
    <property type="project" value="TreeGrafter"/>
</dbReference>
<evidence type="ECO:0000256" key="11">
    <source>
        <dbReference type="ARBA" id="ARBA00081210"/>
    </source>
</evidence>
<protein>
    <recommendedName>
        <fullName evidence="10 12">Fructose-1,6-bisphosphatase class 1</fullName>
        <shortName evidence="12">FBPase class 1</shortName>
        <ecNumber evidence="4 12">3.1.3.11</ecNumber>
    </recommendedName>
    <alternativeName>
        <fullName evidence="11 12">D-fructose-1,6-bisphosphate 1-phosphohydrolase class 1</fullName>
    </alternativeName>
</protein>
<comment type="subcellular location">
    <subcellularLocation>
        <location evidence="12">Cytoplasm</location>
    </subcellularLocation>
</comment>
<dbReference type="InterPro" id="IPR000146">
    <property type="entry name" value="FBPase_class-1"/>
</dbReference>
<accession>A0A4R7D084</accession>
<keyword evidence="8 12" id="KW-0460">Magnesium</keyword>
<keyword evidence="17" id="KW-1185">Reference proteome</keyword>
<feature type="binding site" evidence="12">
    <location>
        <position position="211"/>
    </location>
    <ligand>
        <name>substrate</name>
    </ligand>
</feature>
<evidence type="ECO:0000259" key="14">
    <source>
        <dbReference type="Pfam" id="PF00316"/>
    </source>
</evidence>
<feature type="binding site" evidence="12">
    <location>
        <position position="274"/>
    </location>
    <ligand>
        <name>substrate</name>
    </ligand>
</feature>
<dbReference type="PANTHER" id="PTHR11556:SF35">
    <property type="entry name" value="SEDOHEPTULOSE-1,7-BISPHOSPHATASE, CHLOROPLASTIC"/>
    <property type="match status" value="1"/>
</dbReference>
<dbReference type="PIRSF" id="PIRSF000904">
    <property type="entry name" value="FBPtase_SBPase"/>
    <property type="match status" value="1"/>
</dbReference>
<dbReference type="InterPro" id="IPR033391">
    <property type="entry name" value="FBPase_N"/>
</dbReference>
<dbReference type="PIRSF" id="PIRSF500210">
    <property type="entry name" value="FBPtase"/>
    <property type="match status" value="1"/>
</dbReference>
<dbReference type="HAMAP" id="MF_01855">
    <property type="entry name" value="FBPase_class1"/>
    <property type="match status" value="1"/>
</dbReference>
<comment type="caution">
    <text evidence="12">Lacks conserved residue(s) required for the propagation of feature annotation.</text>
</comment>
<gene>
    <name evidence="12" type="primary">fbp</name>
    <name evidence="16" type="ORF">B0I21_10515</name>
</gene>
<dbReference type="GO" id="GO:0006002">
    <property type="term" value="P:fructose 6-phosphate metabolic process"/>
    <property type="evidence" value="ECO:0007669"/>
    <property type="project" value="TreeGrafter"/>
</dbReference>
<keyword evidence="9 12" id="KW-0119">Carbohydrate metabolism</keyword>
<organism evidence="16 17">
    <name type="scientific">Sphingobacterium paludis</name>
    <dbReference type="NCBI Taxonomy" id="1476465"/>
    <lineage>
        <taxon>Bacteria</taxon>
        <taxon>Pseudomonadati</taxon>
        <taxon>Bacteroidota</taxon>
        <taxon>Sphingobacteriia</taxon>
        <taxon>Sphingobacteriales</taxon>
        <taxon>Sphingobacteriaceae</taxon>
        <taxon>Sphingobacterium</taxon>
    </lineage>
</organism>
<comment type="catalytic activity">
    <reaction evidence="1 12">
        <text>beta-D-fructose 1,6-bisphosphate + H2O = beta-D-fructose 6-phosphate + phosphate</text>
        <dbReference type="Rhea" id="RHEA:11064"/>
        <dbReference type="ChEBI" id="CHEBI:15377"/>
        <dbReference type="ChEBI" id="CHEBI:32966"/>
        <dbReference type="ChEBI" id="CHEBI:43474"/>
        <dbReference type="ChEBI" id="CHEBI:57634"/>
        <dbReference type="EC" id="3.1.3.11"/>
    </reaction>
</comment>
<evidence type="ECO:0000256" key="12">
    <source>
        <dbReference type="HAMAP-Rule" id="MF_01855"/>
    </source>
</evidence>
<feature type="domain" description="Fructose-1-6-bisphosphatase class I N-terminal" evidence="14">
    <location>
        <begin position="4"/>
        <end position="197"/>
    </location>
</feature>
<dbReference type="CDD" id="cd00354">
    <property type="entry name" value="FBPase"/>
    <property type="match status" value="1"/>
</dbReference>
<feature type="binding site" evidence="12">
    <location>
        <position position="244"/>
    </location>
    <ligand>
        <name>substrate</name>
    </ligand>
</feature>
<evidence type="ECO:0000256" key="4">
    <source>
        <dbReference type="ARBA" id="ARBA00013093"/>
    </source>
</evidence>
<dbReference type="InterPro" id="IPR028343">
    <property type="entry name" value="FBPtase"/>
</dbReference>
<dbReference type="Proteomes" id="UP000294752">
    <property type="component" value="Unassembled WGS sequence"/>
</dbReference>
<feature type="domain" description="Fructose-1-6-bisphosphatase class 1 C-terminal" evidence="15">
    <location>
        <begin position="201"/>
        <end position="331"/>
    </location>
</feature>
<keyword evidence="5 12" id="KW-0963">Cytoplasm</keyword>
<evidence type="ECO:0000256" key="1">
    <source>
        <dbReference type="ARBA" id="ARBA00001273"/>
    </source>
</evidence>
<evidence type="ECO:0000259" key="15">
    <source>
        <dbReference type="Pfam" id="PF18913"/>
    </source>
</evidence>